<feature type="region of interest" description="Disordered" evidence="1">
    <location>
        <begin position="228"/>
        <end position="255"/>
    </location>
</feature>
<gene>
    <name evidence="3" type="ORF">GCM10011503_04760</name>
</gene>
<reference evidence="4" key="1">
    <citation type="journal article" date="2019" name="Int. J. Syst. Evol. Microbiol.">
        <title>The Global Catalogue of Microorganisms (GCM) 10K type strain sequencing project: providing services to taxonomists for standard genome sequencing and annotation.</title>
        <authorList>
            <consortium name="The Broad Institute Genomics Platform"/>
            <consortium name="The Broad Institute Genome Sequencing Center for Infectious Disease"/>
            <person name="Wu L."/>
            <person name="Ma J."/>
        </authorList>
    </citation>
    <scope>NUCLEOTIDE SEQUENCE [LARGE SCALE GENOMIC DNA]</scope>
    <source>
        <strain evidence="4">CGMCC 1.15928</strain>
    </source>
</reference>
<comment type="caution">
    <text evidence="3">The sequence shown here is derived from an EMBL/GenBank/DDBJ whole genome shotgun (WGS) entry which is preliminary data.</text>
</comment>
<dbReference type="PANTHER" id="PTHR42103:SF2">
    <property type="entry name" value="AB HYDROLASE-1 DOMAIN-CONTAINING PROTEIN"/>
    <property type="match status" value="1"/>
</dbReference>
<evidence type="ECO:0000313" key="4">
    <source>
        <dbReference type="Proteomes" id="UP000628854"/>
    </source>
</evidence>
<feature type="compositionally biased region" description="Acidic residues" evidence="1">
    <location>
        <begin position="238"/>
        <end position="255"/>
    </location>
</feature>
<organism evidence="3 4">
    <name type="scientific">Henriciella pelagia</name>
    <dbReference type="NCBI Taxonomy" id="1977912"/>
    <lineage>
        <taxon>Bacteria</taxon>
        <taxon>Pseudomonadati</taxon>
        <taxon>Pseudomonadota</taxon>
        <taxon>Alphaproteobacteria</taxon>
        <taxon>Hyphomonadales</taxon>
        <taxon>Hyphomonadaceae</taxon>
        <taxon>Henriciella</taxon>
    </lineage>
</organism>
<keyword evidence="3" id="KW-0378">Hydrolase</keyword>
<evidence type="ECO:0000313" key="3">
    <source>
        <dbReference type="EMBL" id="GGB59348.1"/>
    </source>
</evidence>
<name>A0ABQ1J6Y4_9PROT</name>
<dbReference type="RefSeq" id="WP_084393772.1">
    <property type="nucleotide sequence ID" value="NZ_BMKF01000001.1"/>
</dbReference>
<dbReference type="InterPro" id="IPR029058">
    <property type="entry name" value="AB_hydrolase_fold"/>
</dbReference>
<sequence length="255" mass="28273">MAELIIPGPAGRIEARYTEPPQEGAPIALILHPHPRAGGTMQDPITIRLYQMFEKRGFGVLRFNTRGVGRSQGVYDQGVGELEDAAYVLDYMENLTESPRFVWCAGYSFGAWITLQLLMRRPEIDGFLAIAPPCNHYDLSFLAPCPASGLIISGESDKISGPKDVERALTKVRVQKGEVIERDSVAGANHFFQGKQDELLALCETYVDRRLIEDEQKMRAEVDTKKIRGQAAITNKADEDDGELDGDDGDIDDED</sequence>
<dbReference type="Gene3D" id="3.40.50.1820">
    <property type="entry name" value="alpha/beta hydrolase"/>
    <property type="match status" value="1"/>
</dbReference>
<dbReference type="SUPFAM" id="SSF53474">
    <property type="entry name" value="alpha/beta-Hydrolases"/>
    <property type="match status" value="1"/>
</dbReference>
<dbReference type="Proteomes" id="UP000628854">
    <property type="component" value="Unassembled WGS sequence"/>
</dbReference>
<dbReference type="InterPro" id="IPR000383">
    <property type="entry name" value="Xaa-Pro-like_dom"/>
</dbReference>
<dbReference type="PANTHER" id="PTHR42103">
    <property type="entry name" value="ALPHA/BETA-HYDROLASES SUPERFAMILY PROTEIN"/>
    <property type="match status" value="1"/>
</dbReference>
<accession>A0ABQ1J6Y4</accession>
<proteinExistence type="predicted"/>
<keyword evidence="4" id="KW-1185">Reference proteome</keyword>
<protein>
    <submittedName>
        <fullName evidence="3">Alpha/beta hydrolase</fullName>
    </submittedName>
</protein>
<evidence type="ECO:0000256" key="1">
    <source>
        <dbReference type="SAM" id="MobiDB-lite"/>
    </source>
</evidence>
<evidence type="ECO:0000259" key="2">
    <source>
        <dbReference type="Pfam" id="PF02129"/>
    </source>
</evidence>
<feature type="domain" description="Xaa-Pro dipeptidyl-peptidase-like" evidence="2">
    <location>
        <begin position="12"/>
        <end position="141"/>
    </location>
</feature>
<dbReference type="GO" id="GO:0016787">
    <property type="term" value="F:hydrolase activity"/>
    <property type="evidence" value="ECO:0007669"/>
    <property type="project" value="UniProtKB-KW"/>
</dbReference>
<dbReference type="EMBL" id="BMKF01000001">
    <property type="protein sequence ID" value="GGB59348.1"/>
    <property type="molecule type" value="Genomic_DNA"/>
</dbReference>
<dbReference type="Pfam" id="PF02129">
    <property type="entry name" value="Peptidase_S15"/>
    <property type="match status" value="1"/>
</dbReference>